<evidence type="ECO:0000259" key="10">
    <source>
        <dbReference type="PROSITE" id="PS50893"/>
    </source>
</evidence>
<dbReference type="PROSITE" id="PS00211">
    <property type="entry name" value="ABC_TRANSPORTER_1"/>
    <property type="match status" value="1"/>
</dbReference>
<dbReference type="GO" id="GO:0005743">
    <property type="term" value="C:mitochondrial inner membrane"/>
    <property type="evidence" value="ECO:0007669"/>
    <property type="project" value="TreeGrafter"/>
</dbReference>
<accession>A0A286UX20</accession>
<evidence type="ECO:0000256" key="9">
    <source>
        <dbReference type="SAM" id="Phobius"/>
    </source>
</evidence>
<dbReference type="PANTHER" id="PTHR43394:SF1">
    <property type="entry name" value="ATP-BINDING CASSETTE SUB-FAMILY B MEMBER 10, MITOCHONDRIAL"/>
    <property type="match status" value="1"/>
</dbReference>
<dbReference type="SUPFAM" id="SSF90123">
    <property type="entry name" value="ABC transporter transmembrane region"/>
    <property type="match status" value="1"/>
</dbReference>
<keyword evidence="4" id="KW-0547">Nucleotide-binding</keyword>
<dbReference type="GO" id="GO:0090374">
    <property type="term" value="P:oligopeptide export from mitochondrion"/>
    <property type="evidence" value="ECO:0007669"/>
    <property type="project" value="TreeGrafter"/>
</dbReference>
<dbReference type="InterPro" id="IPR003593">
    <property type="entry name" value="AAA+_ATPase"/>
</dbReference>
<keyword evidence="13" id="KW-1185">Reference proteome</keyword>
<feature type="domain" description="ABC transporter" evidence="10">
    <location>
        <begin position="466"/>
        <end position="713"/>
    </location>
</feature>
<dbReference type="PROSITE" id="PS50929">
    <property type="entry name" value="ABC_TM1F"/>
    <property type="match status" value="1"/>
</dbReference>
<feature type="transmembrane region" description="Helical" evidence="9">
    <location>
        <begin position="269"/>
        <end position="286"/>
    </location>
</feature>
<sequence length="777" mass="83996">MFSSSVFSRHTASGVRTRVQTRIGTDSRLRLHLHRNFVTFSASTQRQRITANSTSFFTRSFSTPKNDNSKSGAASTATTSTTHTASTTTPTNANADANNTRSLTHFLRSTLRLRSRPSTDSEPERDSNQSSSFRKIILLAKPEQKPLLIAVGLLLVSSSVSLSVPFTIGKLIDFFASPTPQIPYGLSIYSASALLLTAFTIGASANAGRAILMRTSGQRIVASLRQTTYQSALRQEVECIEKGEGDILSRLSVDSSLVGESLTQNLSDGLRAVVMASVGLGAMFYLSPQLTLLMLTVVPPVSLGAFFYGRYLKKLSNRTQEAVGDMTKVASESLSAFRTVQAFNAQHQEGLKFQERVNRVLDLAKREALASGVFFGATGWSGNVTLLCLLGYGGSLVSKGVVSVGDLTSMLLYTVYVGNGLSMLTSFFASIMRAVGAGQRIFDLLERDPLIPWEGTPVPKTRRGPVKFENVSFEYPSRRGVEVLKGLDLELKVGESVAIVGQSGSGKSSVQSLLLRYYDPTHGRITFDGQDIKDFTPSSWRDLIGVVPQDPVLFTGTIASNIAYGYGYGSSSGPSGQGEEATRAQIEEAARLANCEFVWGMPKGFDTEIGRLSLSGGQRQRLAIARALLKKPAILAMDEATSSLDAASEHRVNDAIDKILSSRQTTCLIVAHRLSTIARAERIVVLEGGRITESGTYRQLVSHPESRFRVLMAAQLDKTTANILTSESSESSTAGVESRVSVEESVRDESENSVENGAESEGERVRARASMGEERKS</sequence>
<feature type="transmembrane region" description="Helical" evidence="9">
    <location>
        <begin position="147"/>
        <end position="168"/>
    </location>
</feature>
<dbReference type="SMART" id="SM00382">
    <property type="entry name" value="AAA"/>
    <property type="match status" value="1"/>
</dbReference>
<evidence type="ECO:0000313" key="13">
    <source>
        <dbReference type="Proteomes" id="UP000217199"/>
    </source>
</evidence>
<evidence type="ECO:0000259" key="11">
    <source>
        <dbReference type="PROSITE" id="PS50929"/>
    </source>
</evidence>
<dbReference type="InterPro" id="IPR011527">
    <property type="entry name" value="ABC1_TM_dom"/>
</dbReference>
<reference evidence="12 13" key="1">
    <citation type="journal article" date="2017" name="Mol. Ecol.">
        <title>Comparative and population genomic landscape of Phellinus noxius: A hypervariable fungus causing root rot in trees.</title>
        <authorList>
            <person name="Chung C.L."/>
            <person name="Lee T.J."/>
            <person name="Akiba M."/>
            <person name="Lee H.H."/>
            <person name="Kuo T.H."/>
            <person name="Liu D."/>
            <person name="Ke H.M."/>
            <person name="Yokoi T."/>
            <person name="Roa M.B."/>
            <person name="Lu M.J."/>
            <person name="Chang Y.Y."/>
            <person name="Ann P.J."/>
            <person name="Tsai J.N."/>
            <person name="Chen C.Y."/>
            <person name="Tzean S.S."/>
            <person name="Ota Y."/>
            <person name="Hattori T."/>
            <person name="Sahashi N."/>
            <person name="Liou R.F."/>
            <person name="Kikuchi T."/>
            <person name="Tsai I.J."/>
        </authorList>
    </citation>
    <scope>NUCLEOTIDE SEQUENCE [LARGE SCALE GENOMIC DNA]</scope>
    <source>
        <strain evidence="12 13">FFPRI411160</strain>
    </source>
</reference>
<evidence type="ECO:0000256" key="6">
    <source>
        <dbReference type="ARBA" id="ARBA00022989"/>
    </source>
</evidence>
<keyword evidence="7 9" id="KW-0472">Membrane</keyword>
<feature type="compositionally biased region" description="Polar residues" evidence="8">
    <location>
        <begin position="723"/>
        <end position="735"/>
    </location>
</feature>
<dbReference type="Gene3D" id="1.20.1560.10">
    <property type="entry name" value="ABC transporter type 1, transmembrane domain"/>
    <property type="match status" value="1"/>
</dbReference>
<dbReference type="Pfam" id="PF00664">
    <property type="entry name" value="ABC_membrane"/>
    <property type="match status" value="1"/>
</dbReference>
<dbReference type="EMBL" id="NBII01000001">
    <property type="protein sequence ID" value="PAV24111.1"/>
    <property type="molecule type" value="Genomic_DNA"/>
</dbReference>
<comment type="subcellular location">
    <subcellularLocation>
        <location evidence="1">Membrane</location>
        <topology evidence="1">Multi-pass membrane protein</topology>
    </subcellularLocation>
</comment>
<gene>
    <name evidence="12" type="ORF">PNOK_0117900</name>
</gene>
<comment type="similarity">
    <text evidence="2">Belongs to the ABC transporter superfamily. ABCB family. Mitochondrial peptide exporter (TC 3.A.1.212) subfamily.</text>
</comment>
<keyword evidence="12" id="KW-0378">Hydrolase</keyword>
<dbReference type="InterPro" id="IPR036640">
    <property type="entry name" value="ABC1_TM_sf"/>
</dbReference>
<dbReference type="InterPro" id="IPR027417">
    <property type="entry name" value="P-loop_NTPase"/>
</dbReference>
<name>A0A286UX20_9AGAM</name>
<dbReference type="FunFam" id="3.40.50.300:FF:000218">
    <property type="entry name" value="Multidrug ABC transporter ATP-binding protein"/>
    <property type="match status" value="1"/>
</dbReference>
<dbReference type="AlphaFoldDB" id="A0A286UX20"/>
<feature type="compositionally biased region" description="Basic and acidic residues" evidence="8">
    <location>
        <begin position="761"/>
        <end position="777"/>
    </location>
</feature>
<keyword evidence="6 9" id="KW-1133">Transmembrane helix</keyword>
<evidence type="ECO:0000256" key="5">
    <source>
        <dbReference type="ARBA" id="ARBA00022840"/>
    </source>
</evidence>
<dbReference type="PANTHER" id="PTHR43394">
    <property type="entry name" value="ATP-DEPENDENT PERMEASE MDL1, MITOCHONDRIAL"/>
    <property type="match status" value="1"/>
</dbReference>
<feature type="transmembrane region" description="Helical" evidence="9">
    <location>
        <begin position="292"/>
        <end position="309"/>
    </location>
</feature>
<feature type="transmembrane region" description="Helical" evidence="9">
    <location>
        <begin position="188"/>
        <end position="212"/>
    </location>
</feature>
<evidence type="ECO:0000256" key="3">
    <source>
        <dbReference type="ARBA" id="ARBA00022692"/>
    </source>
</evidence>
<dbReference type="FunCoup" id="A0A286UX20">
    <property type="interactions" value="145"/>
</dbReference>
<comment type="caution">
    <text evidence="12">The sequence shown here is derived from an EMBL/GenBank/DDBJ whole genome shotgun (WGS) entry which is preliminary data.</text>
</comment>
<dbReference type="OrthoDB" id="6500128at2759"/>
<keyword evidence="5" id="KW-0067">ATP-binding</keyword>
<dbReference type="GO" id="GO:0016887">
    <property type="term" value="F:ATP hydrolysis activity"/>
    <property type="evidence" value="ECO:0007669"/>
    <property type="project" value="InterPro"/>
</dbReference>
<feature type="region of interest" description="Disordered" evidence="8">
    <location>
        <begin position="58"/>
        <end position="100"/>
    </location>
</feature>
<feature type="domain" description="ABC transmembrane type-1" evidence="11">
    <location>
        <begin position="148"/>
        <end position="433"/>
    </location>
</feature>
<dbReference type="FunFam" id="1.20.1560.10:FF:000085">
    <property type="entry name" value="Probable ATP-binding cassette (ABC) transporter"/>
    <property type="match status" value="1"/>
</dbReference>
<dbReference type="Pfam" id="PF00005">
    <property type="entry name" value="ABC_tran"/>
    <property type="match status" value="1"/>
</dbReference>
<dbReference type="InterPro" id="IPR039421">
    <property type="entry name" value="Type_1_exporter"/>
</dbReference>
<keyword evidence="3 9" id="KW-0812">Transmembrane</keyword>
<dbReference type="InterPro" id="IPR017871">
    <property type="entry name" value="ABC_transporter-like_CS"/>
</dbReference>
<dbReference type="InParanoid" id="A0A286UX20"/>
<protein>
    <submittedName>
        <fullName evidence="12">P-loop containing nucleoside triphosphate hydrolase</fullName>
    </submittedName>
</protein>
<evidence type="ECO:0000256" key="2">
    <source>
        <dbReference type="ARBA" id="ARBA00005580"/>
    </source>
</evidence>
<dbReference type="GO" id="GO:0005524">
    <property type="term" value="F:ATP binding"/>
    <property type="evidence" value="ECO:0007669"/>
    <property type="project" value="UniProtKB-KW"/>
</dbReference>
<dbReference type="InterPro" id="IPR003439">
    <property type="entry name" value="ABC_transporter-like_ATP-bd"/>
</dbReference>
<feature type="transmembrane region" description="Helical" evidence="9">
    <location>
        <begin position="412"/>
        <end position="432"/>
    </location>
</feature>
<feature type="transmembrane region" description="Helical" evidence="9">
    <location>
        <begin position="368"/>
        <end position="392"/>
    </location>
</feature>
<evidence type="ECO:0000313" key="12">
    <source>
        <dbReference type="EMBL" id="PAV24111.1"/>
    </source>
</evidence>
<dbReference type="SUPFAM" id="SSF52540">
    <property type="entry name" value="P-loop containing nucleoside triphosphate hydrolases"/>
    <property type="match status" value="1"/>
</dbReference>
<proteinExistence type="inferred from homology"/>
<evidence type="ECO:0000256" key="1">
    <source>
        <dbReference type="ARBA" id="ARBA00004141"/>
    </source>
</evidence>
<dbReference type="CDD" id="cd18573">
    <property type="entry name" value="ABC_6TM_ABCB10_like"/>
    <property type="match status" value="1"/>
</dbReference>
<dbReference type="STRING" id="2282107.A0A286UX20"/>
<evidence type="ECO:0000256" key="7">
    <source>
        <dbReference type="ARBA" id="ARBA00023136"/>
    </source>
</evidence>
<evidence type="ECO:0000256" key="4">
    <source>
        <dbReference type="ARBA" id="ARBA00022741"/>
    </source>
</evidence>
<dbReference type="PROSITE" id="PS50893">
    <property type="entry name" value="ABC_TRANSPORTER_2"/>
    <property type="match status" value="1"/>
</dbReference>
<dbReference type="Gene3D" id="3.40.50.300">
    <property type="entry name" value="P-loop containing nucleotide triphosphate hydrolases"/>
    <property type="match status" value="1"/>
</dbReference>
<organism evidence="12 13">
    <name type="scientific">Pyrrhoderma noxium</name>
    <dbReference type="NCBI Taxonomy" id="2282107"/>
    <lineage>
        <taxon>Eukaryota</taxon>
        <taxon>Fungi</taxon>
        <taxon>Dikarya</taxon>
        <taxon>Basidiomycota</taxon>
        <taxon>Agaricomycotina</taxon>
        <taxon>Agaricomycetes</taxon>
        <taxon>Hymenochaetales</taxon>
        <taxon>Hymenochaetaceae</taxon>
        <taxon>Pyrrhoderma</taxon>
    </lineage>
</organism>
<feature type="compositionally biased region" description="Basic and acidic residues" evidence="8">
    <location>
        <begin position="740"/>
        <end position="750"/>
    </location>
</feature>
<feature type="region of interest" description="Disordered" evidence="8">
    <location>
        <begin position="723"/>
        <end position="777"/>
    </location>
</feature>
<evidence type="ECO:0000256" key="8">
    <source>
        <dbReference type="SAM" id="MobiDB-lite"/>
    </source>
</evidence>
<dbReference type="Proteomes" id="UP000217199">
    <property type="component" value="Unassembled WGS sequence"/>
</dbReference>
<dbReference type="GO" id="GO:0015421">
    <property type="term" value="F:ABC-type oligopeptide transporter activity"/>
    <property type="evidence" value="ECO:0007669"/>
    <property type="project" value="TreeGrafter"/>
</dbReference>